<dbReference type="InterPro" id="IPR001841">
    <property type="entry name" value="Znf_RING"/>
</dbReference>
<dbReference type="OrthoDB" id="8062037at2759"/>
<evidence type="ECO:0000313" key="5">
    <source>
        <dbReference type="Proteomes" id="UP000237271"/>
    </source>
</evidence>
<proteinExistence type="predicted"/>
<dbReference type="Pfam" id="PF13639">
    <property type="entry name" value="zf-RING_2"/>
    <property type="match status" value="1"/>
</dbReference>
<evidence type="ECO:0000259" key="3">
    <source>
        <dbReference type="PROSITE" id="PS50089"/>
    </source>
</evidence>
<dbReference type="InterPro" id="IPR033276">
    <property type="entry name" value="BB"/>
</dbReference>
<dbReference type="GO" id="GO:0008270">
    <property type="term" value="F:zinc ion binding"/>
    <property type="evidence" value="ECO:0007669"/>
    <property type="project" value="UniProtKB-KW"/>
</dbReference>
<dbReference type="SUPFAM" id="SSF57850">
    <property type="entry name" value="RING/U-box"/>
    <property type="match status" value="1"/>
</dbReference>
<dbReference type="GO" id="GO:0046621">
    <property type="term" value="P:negative regulation of organ growth"/>
    <property type="evidence" value="ECO:0007669"/>
    <property type="project" value="InterPro"/>
</dbReference>
<feature type="compositionally biased region" description="Polar residues" evidence="2">
    <location>
        <begin position="64"/>
        <end position="86"/>
    </location>
</feature>
<feature type="compositionally biased region" description="Basic and acidic residues" evidence="2">
    <location>
        <begin position="151"/>
        <end position="160"/>
    </location>
</feature>
<keyword evidence="1" id="KW-0863">Zinc-finger</keyword>
<feature type="compositionally biased region" description="Low complexity" evidence="2">
    <location>
        <begin position="269"/>
        <end position="306"/>
    </location>
</feature>
<feature type="compositionally biased region" description="Basic residues" evidence="2">
    <location>
        <begin position="228"/>
        <end position="237"/>
    </location>
</feature>
<keyword evidence="1" id="KW-0479">Metal-binding</keyword>
<comment type="caution">
    <text evidence="4">The sequence shown here is derived from an EMBL/GenBank/DDBJ whole genome shotgun (WGS) entry which is preliminary data.</text>
</comment>
<dbReference type="PROSITE" id="PS50089">
    <property type="entry name" value="ZF_RING_2"/>
    <property type="match status" value="1"/>
</dbReference>
<feature type="compositionally biased region" description="Polar residues" evidence="2">
    <location>
        <begin position="124"/>
        <end position="134"/>
    </location>
</feature>
<dbReference type="InterPro" id="IPR013083">
    <property type="entry name" value="Znf_RING/FYVE/PHD"/>
</dbReference>
<feature type="compositionally biased region" description="Low complexity" evidence="2">
    <location>
        <begin position="201"/>
        <end position="217"/>
    </location>
</feature>
<dbReference type="SMART" id="SM00184">
    <property type="entry name" value="RING"/>
    <property type="match status" value="1"/>
</dbReference>
<dbReference type="GO" id="GO:0016567">
    <property type="term" value="P:protein ubiquitination"/>
    <property type="evidence" value="ECO:0007669"/>
    <property type="project" value="InterPro"/>
</dbReference>
<dbReference type="PANTHER" id="PTHR46400:SF5">
    <property type="entry name" value="RING-TYPE DOMAIN-CONTAINING PROTEIN"/>
    <property type="match status" value="1"/>
</dbReference>
<feature type="region of interest" description="Disordered" evidence="2">
    <location>
        <begin position="121"/>
        <end position="167"/>
    </location>
</feature>
<name>A0A2P4XM41_9STRA</name>
<dbReference type="CDD" id="cd16454">
    <property type="entry name" value="RING-H2_PA-TM-RING"/>
    <property type="match status" value="1"/>
</dbReference>
<accession>A0A2P4XM41</accession>
<evidence type="ECO:0000256" key="2">
    <source>
        <dbReference type="SAM" id="MobiDB-lite"/>
    </source>
</evidence>
<dbReference type="AlphaFoldDB" id="A0A2P4XM41"/>
<protein>
    <recommendedName>
        <fullName evidence="3">RING-type domain-containing protein</fullName>
    </recommendedName>
</protein>
<keyword evidence="5" id="KW-1185">Reference proteome</keyword>
<feature type="region of interest" description="Disordered" evidence="2">
    <location>
        <begin position="44"/>
        <end position="88"/>
    </location>
</feature>
<gene>
    <name evidence="4" type="ORF">PHPALM_17498</name>
</gene>
<evidence type="ECO:0000256" key="1">
    <source>
        <dbReference type="PROSITE-ProRule" id="PRU00175"/>
    </source>
</evidence>
<dbReference type="Proteomes" id="UP000237271">
    <property type="component" value="Unassembled WGS sequence"/>
</dbReference>
<sequence length="470" mass="53707">MDRNGSGTERRLRAMEAAFARERQQRDVLEKKYARLKRRYVRLERSHNRLLTESQRKRNDEEQTSPSQSETPRSVESTPNARTSTFGVIDLTSPRADFNSAIRANSESGLRSGFLSRDDFCAESPNSSIGSPQLSIREPRNNEDQEEKEDTAERWQRSTDRMYSSPASRRRLHLDFTLPASLTDSNRALLSPPRRIHQGLHSDQSASSHSSPQSAHSTIAHTGEPRTRTRPRLRLHLHSPERTAARAYGYELEEELEPRTHRHDRYRWASEPSPEPSTSSPAVSSSLLPTNPSSNTLVLPPTITSPTPRPRAPSDEEASLALARYLQQQENIAAYEEYEARLLRESVEQEYNQRVHLSSNSLLSGLTSHRHSIDPDNMTYEELLRLGEENGDVKKERWRQMAPQVLSSLPTHRWTRGHNEDTCIICQYNFVPNDQAMTLPCAHVFHEDCVGGWIRENNSCPLCKQEITEV</sequence>
<keyword evidence="1" id="KW-0862">Zinc</keyword>
<reference evidence="4 5" key="1">
    <citation type="journal article" date="2017" name="Genome Biol. Evol.">
        <title>Phytophthora megakarya and P. palmivora, closely related causal agents of cacao black pod rot, underwent increases in genome sizes and gene numbers by different mechanisms.</title>
        <authorList>
            <person name="Ali S.S."/>
            <person name="Shao J."/>
            <person name="Lary D.J."/>
            <person name="Kronmiller B."/>
            <person name="Shen D."/>
            <person name="Strem M.D."/>
            <person name="Amoako-Attah I."/>
            <person name="Akrofi A.Y."/>
            <person name="Begoude B.A."/>
            <person name="Ten Hoopen G.M."/>
            <person name="Coulibaly K."/>
            <person name="Kebe B.I."/>
            <person name="Melnick R.L."/>
            <person name="Guiltinan M.J."/>
            <person name="Tyler B.M."/>
            <person name="Meinhardt L.W."/>
            <person name="Bailey B.A."/>
        </authorList>
    </citation>
    <scope>NUCLEOTIDE SEQUENCE [LARGE SCALE GENOMIC DNA]</scope>
    <source>
        <strain evidence="5">sbr112.9</strain>
    </source>
</reference>
<organism evidence="4 5">
    <name type="scientific">Phytophthora palmivora</name>
    <dbReference type="NCBI Taxonomy" id="4796"/>
    <lineage>
        <taxon>Eukaryota</taxon>
        <taxon>Sar</taxon>
        <taxon>Stramenopiles</taxon>
        <taxon>Oomycota</taxon>
        <taxon>Peronosporomycetes</taxon>
        <taxon>Peronosporales</taxon>
        <taxon>Peronosporaceae</taxon>
        <taxon>Phytophthora</taxon>
    </lineage>
</organism>
<dbReference type="GO" id="GO:0004842">
    <property type="term" value="F:ubiquitin-protein transferase activity"/>
    <property type="evidence" value="ECO:0007669"/>
    <property type="project" value="InterPro"/>
</dbReference>
<dbReference type="Gene3D" id="3.30.40.10">
    <property type="entry name" value="Zinc/RING finger domain, C3HC4 (zinc finger)"/>
    <property type="match status" value="1"/>
</dbReference>
<feature type="domain" description="RING-type" evidence="3">
    <location>
        <begin position="423"/>
        <end position="464"/>
    </location>
</feature>
<evidence type="ECO:0000313" key="4">
    <source>
        <dbReference type="EMBL" id="POM66617.1"/>
    </source>
</evidence>
<dbReference type="PANTHER" id="PTHR46400">
    <property type="entry name" value="RING/U-BOX SUPERFAMILY PROTEIN"/>
    <property type="match status" value="1"/>
</dbReference>
<feature type="region of interest" description="Disordered" evidence="2">
    <location>
        <begin position="198"/>
        <end position="317"/>
    </location>
</feature>
<dbReference type="EMBL" id="NCKW01009570">
    <property type="protein sequence ID" value="POM66617.1"/>
    <property type="molecule type" value="Genomic_DNA"/>
</dbReference>